<feature type="transmembrane region" description="Helical" evidence="7">
    <location>
        <begin position="97"/>
        <end position="118"/>
    </location>
</feature>
<name>A0A9P9EEY9_9HYPO</name>
<gene>
    <name evidence="9" type="ORF">EDB81DRAFT_761931</name>
</gene>
<dbReference type="InterPro" id="IPR052337">
    <property type="entry name" value="SAT4-like"/>
</dbReference>
<evidence type="ECO:0000256" key="4">
    <source>
        <dbReference type="ARBA" id="ARBA00023136"/>
    </source>
</evidence>
<accession>A0A9P9EEY9</accession>
<evidence type="ECO:0000256" key="3">
    <source>
        <dbReference type="ARBA" id="ARBA00022989"/>
    </source>
</evidence>
<evidence type="ECO:0000256" key="6">
    <source>
        <dbReference type="SAM" id="MobiDB-lite"/>
    </source>
</evidence>
<feature type="transmembrane region" description="Helical" evidence="7">
    <location>
        <begin position="6"/>
        <end position="25"/>
    </location>
</feature>
<evidence type="ECO:0000256" key="1">
    <source>
        <dbReference type="ARBA" id="ARBA00004141"/>
    </source>
</evidence>
<feature type="transmembrane region" description="Helical" evidence="7">
    <location>
        <begin position="213"/>
        <end position="231"/>
    </location>
</feature>
<dbReference type="GO" id="GO:0016020">
    <property type="term" value="C:membrane"/>
    <property type="evidence" value="ECO:0007669"/>
    <property type="project" value="UniProtKB-SubCell"/>
</dbReference>
<dbReference type="AlphaFoldDB" id="A0A9P9EEY9"/>
<proteinExistence type="inferred from homology"/>
<feature type="transmembrane region" description="Helical" evidence="7">
    <location>
        <begin position="130"/>
        <end position="158"/>
    </location>
</feature>
<feature type="compositionally biased region" description="Polar residues" evidence="6">
    <location>
        <begin position="315"/>
        <end position="328"/>
    </location>
</feature>
<comment type="caution">
    <text evidence="9">The sequence shown here is derived from an EMBL/GenBank/DDBJ whole genome shotgun (WGS) entry which is preliminary data.</text>
</comment>
<evidence type="ECO:0000256" key="7">
    <source>
        <dbReference type="SAM" id="Phobius"/>
    </source>
</evidence>
<evidence type="ECO:0000313" key="9">
    <source>
        <dbReference type="EMBL" id="KAH7136238.1"/>
    </source>
</evidence>
<keyword evidence="10" id="KW-1185">Reference proteome</keyword>
<evidence type="ECO:0000313" key="10">
    <source>
        <dbReference type="Proteomes" id="UP000738349"/>
    </source>
</evidence>
<dbReference type="Pfam" id="PF20684">
    <property type="entry name" value="Fung_rhodopsin"/>
    <property type="match status" value="1"/>
</dbReference>
<comment type="similarity">
    <text evidence="5">Belongs to the SAT4 family.</text>
</comment>
<dbReference type="Proteomes" id="UP000738349">
    <property type="component" value="Unassembled WGS sequence"/>
</dbReference>
<comment type="subcellular location">
    <subcellularLocation>
        <location evidence="1">Membrane</location>
        <topology evidence="1">Multi-pass membrane protein</topology>
    </subcellularLocation>
</comment>
<keyword evidence="4 7" id="KW-0472">Membrane</keyword>
<evidence type="ECO:0000256" key="5">
    <source>
        <dbReference type="ARBA" id="ARBA00038359"/>
    </source>
</evidence>
<dbReference type="PANTHER" id="PTHR33048:SF2">
    <property type="entry name" value="SRPK"/>
    <property type="match status" value="1"/>
</dbReference>
<dbReference type="EMBL" id="JAGMUV010000013">
    <property type="protein sequence ID" value="KAH7136238.1"/>
    <property type="molecule type" value="Genomic_DNA"/>
</dbReference>
<keyword evidence="3 7" id="KW-1133">Transmembrane helix</keyword>
<feature type="transmembrane region" description="Helical" evidence="7">
    <location>
        <begin position="178"/>
        <end position="201"/>
    </location>
</feature>
<evidence type="ECO:0000259" key="8">
    <source>
        <dbReference type="Pfam" id="PF20684"/>
    </source>
</evidence>
<feature type="domain" description="Rhodopsin" evidence="8">
    <location>
        <begin position="22"/>
        <end position="269"/>
    </location>
</feature>
<dbReference type="OrthoDB" id="2988756at2759"/>
<feature type="transmembrane region" description="Helical" evidence="7">
    <location>
        <begin position="37"/>
        <end position="59"/>
    </location>
</feature>
<keyword evidence="2 7" id="KW-0812">Transmembrane</keyword>
<evidence type="ECO:0000256" key="2">
    <source>
        <dbReference type="ARBA" id="ARBA00022692"/>
    </source>
</evidence>
<organism evidence="9 10">
    <name type="scientific">Dactylonectria macrodidyma</name>
    <dbReference type="NCBI Taxonomy" id="307937"/>
    <lineage>
        <taxon>Eukaryota</taxon>
        <taxon>Fungi</taxon>
        <taxon>Dikarya</taxon>
        <taxon>Ascomycota</taxon>
        <taxon>Pezizomycotina</taxon>
        <taxon>Sordariomycetes</taxon>
        <taxon>Hypocreomycetidae</taxon>
        <taxon>Hypocreales</taxon>
        <taxon>Nectriaceae</taxon>
        <taxon>Dactylonectria</taxon>
    </lineage>
</organism>
<sequence>MDPLTLESFIYYGISLCLIFFRIFCRARRVGIRNIEADDYLMLFTIIPYTVETTMSYYVSSTFNGLTNSDMTKEERASLSPSSDEYRMRVSGSKVQLVVWVMWLTIMWMIKASICAFYGRLTAGIGEYRLVILVGYAFLFLTYIGCMASIFFSCWPLHKLWQINPDPGNTCHPAVSRVNYWVTMACDVATYLYVLLIPIPLLWKTQLPLPKKISLSIMFSGGIFVIVASVLNCSDHSGSAPRVGAAWSLREIFVALTTTNLPMTWGLIRPKVRLCFDGMVSSVSQAKCHTSKSTCATGAAEAAVPAWANGNATSTIQSAAPNTNNDTLTHPDASSEDILPSSSARMGGIKKEVVFRVSMTDAQMSGQAHVRQPEDAV</sequence>
<reference evidence="9" key="1">
    <citation type="journal article" date="2021" name="Nat. Commun.">
        <title>Genetic determinants of endophytism in the Arabidopsis root mycobiome.</title>
        <authorList>
            <person name="Mesny F."/>
            <person name="Miyauchi S."/>
            <person name="Thiergart T."/>
            <person name="Pickel B."/>
            <person name="Atanasova L."/>
            <person name="Karlsson M."/>
            <person name="Huettel B."/>
            <person name="Barry K.W."/>
            <person name="Haridas S."/>
            <person name="Chen C."/>
            <person name="Bauer D."/>
            <person name="Andreopoulos W."/>
            <person name="Pangilinan J."/>
            <person name="LaButti K."/>
            <person name="Riley R."/>
            <person name="Lipzen A."/>
            <person name="Clum A."/>
            <person name="Drula E."/>
            <person name="Henrissat B."/>
            <person name="Kohler A."/>
            <person name="Grigoriev I.V."/>
            <person name="Martin F.M."/>
            <person name="Hacquard S."/>
        </authorList>
    </citation>
    <scope>NUCLEOTIDE SEQUENCE</scope>
    <source>
        <strain evidence="9">MPI-CAGE-AT-0147</strain>
    </source>
</reference>
<dbReference type="InterPro" id="IPR049326">
    <property type="entry name" value="Rhodopsin_dom_fungi"/>
</dbReference>
<dbReference type="PANTHER" id="PTHR33048">
    <property type="entry name" value="PTH11-LIKE INTEGRAL MEMBRANE PROTEIN (AFU_ORTHOLOGUE AFUA_5G11245)"/>
    <property type="match status" value="1"/>
</dbReference>
<feature type="region of interest" description="Disordered" evidence="6">
    <location>
        <begin position="315"/>
        <end position="342"/>
    </location>
</feature>
<protein>
    <recommendedName>
        <fullName evidence="8">Rhodopsin domain-containing protein</fullName>
    </recommendedName>
</protein>